<accession>A0A0G3EJR7</accession>
<dbReference type="GO" id="GO:0046872">
    <property type="term" value="F:metal ion binding"/>
    <property type="evidence" value="ECO:0007669"/>
    <property type="project" value="UniProtKB-KW"/>
</dbReference>
<dbReference type="PRINTS" id="PR01736">
    <property type="entry name" value="PHPHTRNFRASE"/>
</dbReference>
<keyword evidence="11" id="KW-0479">Metal-binding</keyword>
<evidence type="ECO:0000256" key="11">
    <source>
        <dbReference type="ARBA" id="ARBA00022723"/>
    </source>
</evidence>
<dbReference type="GO" id="GO:0016301">
    <property type="term" value="F:kinase activity"/>
    <property type="evidence" value="ECO:0007669"/>
    <property type="project" value="UniProtKB-KW"/>
</dbReference>
<evidence type="ECO:0000256" key="12">
    <source>
        <dbReference type="ARBA" id="ARBA00022777"/>
    </source>
</evidence>
<dbReference type="Gene3D" id="1.10.274.10">
    <property type="entry name" value="PtsI, HPr-binding domain"/>
    <property type="match status" value="1"/>
</dbReference>
<evidence type="ECO:0000256" key="10">
    <source>
        <dbReference type="ARBA" id="ARBA00022683"/>
    </source>
</evidence>
<dbReference type="Gene3D" id="3.50.30.10">
    <property type="entry name" value="Phosphohistidine domain"/>
    <property type="match status" value="1"/>
</dbReference>
<comment type="cofactor">
    <cofactor evidence="2">
        <name>Mg(2+)</name>
        <dbReference type="ChEBI" id="CHEBI:18420"/>
    </cofactor>
</comment>
<dbReference type="SMR" id="A0A0G3EJR7"/>
<keyword evidence="17" id="KW-1185">Reference proteome</keyword>
<dbReference type="InterPro" id="IPR040442">
    <property type="entry name" value="Pyrv_kinase-like_dom_sf"/>
</dbReference>
<dbReference type="Pfam" id="PF00391">
    <property type="entry name" value="PEP-utilizers"/>
    <property type="match status" value="1"/>
</dbReference>
<dbReference type="SUPFAM" id="SSF47831">
    <property type="entry name" value="Enzyme I of the PEP:sugar phosphotransferase system HPr-binding (sub)domain"/>
    <property type="match status" value="1"/>
</dbReference>
<evidence type="ECO:0000256" key="6">
    <source>
        <dbReference type="ARBA" id="ARBA00022448"/>
    </source>
</evidence>
<keyword evidence="12" id="KW-0418">Kinase</keyword>
<keyword evidence="8" id="KW-0762">Sugar transport</keyword>
<dbReference type="InterPro" id="IPR015813">
    <property type="entry name" value="Pyrv/PenolPyrv_kinase-like_dom"/>
</dbReference>
<evidence type="ECO:0000256" key="14">
    <source>
        <dbReference type="SAM" id="Coils"/>
    </source>
</evidence>
<keyword evidence="13" id="KW-0460">Magnesium</keyword>
<evidence type="ECO:0000256" key="13">
    <source>
        <dbReference type="ARBA" id="ARBA00022842"/>
    </source>
</evidence>
<dbReference type="InterPro" id="IPR036618">
    <property type="entry name" value="PtsI_HPr-bd_sf"/>
</dbReference>
<reference evidence="16 17" key="2">
    <citation type="journal article" date="2016" name="ISME J.">
        <title>Characterization of the first cultured representative of Verrucomicrobia subdivision 5 indicates the proposal of a novel phylum.</title>
        <authorList>
            <person name="Spring S."/>
            <person name="Bunk B."/>
            <person name="Sproer C."/>
            <person name="Schumann P."/>
            <person name="Rohde M."/>
            <person name="Tindall B.J."/>
            <person name="Klenk H.P."/>
        </authorList>
    </citation>
    <scope>NUCLEOTIDE SEQUENCE [LARGE SCALE GENOMIC DNA]</scope>
    <source>
        <strain evidence="16 17">L21-Fru-AB</strain>
    </source>
</reference>
<evidence type="ECO:0000256" key="1">
    <source>
        <dbReference type="ARBA" id="ARBA00000683"/>
    </source>
</evidence>
<dbReference type="SUPFAM" id="SSF55781">
    <property type="entry name" value="GAF domain-like"/>
    <property type="match status" value="1"/>
</dbReference>
<dbReference type="SMART" id="SM00065">
    <property type="entry name" value="GAF"/>
    <property type="match status" value="1"/>
</dbReference>
<comment type="catalytic activity">
    <reaction evidence="1">
        <text>L-histidyl-[protein] + phosphoenolpyruvate = N(pros)-phospho-L-histidyl-[protein] + pyruvate</text>
        <dbReference type="Rhea" id="RHEA:23880"/>
        <dbReference type="Rhea" id="RHEA-COMP:9745"/>
        <dbReference type="Rhea" id="RHEA-COMP:9746"/>
        <dbReference type="ChEBI" id="CHEBI:15361"/>
        <dbReference type="ChEBI" id="CHEBI:29979"/>
        <dbReference type="ChEBI" id="CHEBI:58702"/>
        <dbReference type="ChEBI" id="CHEBI:64837"/>
        <dbReference type="EC" id="2.7.3.9"/>
    </reaction>
</comment>
<dbReference type="Pfam" id="PF05524">
    <property type="entry name" value="PEP-utilisers_N"/>
    <property type="match status" value="1"/>
</dbReference>
<dbReference type="GO" id="GO:0005737">
    <property type="term" value="C:cytoplasm"/>
    <property type="evidence" value="ECO:0007669"/>
    <property type="project" value="UniProtKB-SubCell"/>
</dbReference>
<organism evidence="16 17">
    <name type="scientific">Kiritimatiella glycovorans</name>
    <dbReference type="NCBI Taxonomy" id="1307763"/>
    <lineage>
        <taxon>Bacteria</taxon>
        <taxon>Pseudomonadati</taxon>
        <taxon>Kiritimatiellota</taxon>
        <taxon>Kiritimatiellia</taxon>
        <taxon>Kiritimatiellales</taxon>
        <taxon>Kiritimatiellaceae</taxon>
        <taxon>Kiritimatiella</taxon>
    </lineage>
</organism>
<dbReference type="EC" id="2.7.3.9" evidence="5"/>
<dbReference type="RefSeq" id="WP_052881707.1">
    <property type="nucleotide sequence ID" value="NZ_CP010904.1"/>
</dbReference>
<evidence type="ECO:0000256" key="8">
    <source>
        <dbReference type="ARBA" id="ARBA00022597"/>
    </source>
</evidence>
<dbReference type="Gene3D" id="3.30.450.40">
    <property type="match status" value="1"/>
</dbReference>
<proteinExistence type="inferred from homology"/>
<dbReference type="SUPFAM" id="SSF52009">
    <property type="entry name" value="Phosphohistidine domain"/>
    <property type="match status" value="1"/>
</dbReference>
<dbReference type="InterPro" id="IPR000121">
    <property type="entry name" value="PEP_util_C"/>
</dbReference>
<keyword evidence="16" id="KW-0670">Pyruvate</keyword>
<evidence type="ECO:0000259" key="15">
    <source>
        <dbReference type="SMART" id="SM00065"/>
    </source>
</evidence>
<keyword evidence="9 16" id="KW-0808">Transferase</keyword>
<dbReference type="InterPro" id="IPR029016">
    <property type="entry name" value="GAF-like_dom_sf"/>
</dbReference>
<comment type="subcellular location">
    <subcellularLocation>
        <location evidence="3">Cytoplasm</location>
    </subcellularLocation>
</comment>
<evidence type="ECO:0000256" key="7">
    <source>
        <dbReference type="ARBA" id="ARBA00022490"/>
    </source>
</evidence>
<dbReference type="AlphaFoldDB" id="A0A0G3EJR7"/>
<evidence type="ECO:0000313" key="16">
    <source>
        <dbReference type="EMBL" id="AKJ64369.1"/>
    </source>
</evidence>
<keyword evidence="7" id="KW-0963">Cytoplasm</keyword>
<keyword evidence="6" id="KW-0813">Transport</keyword>
<evidence type="ECO:0000256" key="3">
    <source>
        <dbReference type="ARBA" id="ARBA00004496"/>
    </source>
</evidence>
<dbReference type="GO" id="GO:0009401">
    <property type="term" value="P:phosphoenolpyruvate-dependent sugar phosphotransferase system"/>
    <property type="evidence" value="ECO:0007669"/>
    <property type="project" value="UniProtKB-KW"/>
</dbReference>
<evidence type="ECO:0000256" key="4">
    <source>
        <dbReference type="ARBA" id="ARBA00007837"/>
    </source>
</evidence>
<evidence type="ECO:0000256" key="9">
    <source>
        <dbReference type="ARBA" id="ARBA00022679"/>
    </source>
</evidence>
<dbReference type="KEGG" id="vbl:L21SP4_01117"/>
<keyword evidence="14" id="KW-0175">Coiled coil</keyword>
<protein>
    <recommendedName>
        <fullName evidence="5">phosphoenolpyruvate--protein phosphotransferase</fullName>
        <ecNumber evidence="5">2.7.3.9</ecNumber>
    </recommendedName>
</protein>
<dbReference type="GO" id="GO:0008965">
    <property type="term" value="F:phosphoenolpyruvate-protein phosphotransferase activity"/>
    <property type="evidence" value="ECO:0007669"/>
    <property type="project" value="UniProtKB-EC"/>
</dbReference>
<dbReference type="EMBL" id="CP010904">
    <property type="protein sequence ID" value="AKJ64369.1"/>
    <property type="molecule type" value="Genomic_DNA"/>
</dbReference>
<gene>
    <name evidence="16" type="primary">ptsI_2</name>
    <name evidence="16" type="ORF">L21SP4_01117</name>
</gene>
<dbReference type="InterPro" id="IPR008279">
    <property type="entry name" value="PEP-util_enz_mobile_dom"/>
</dbReference>
<dbReference type="NCBIfam" id="TIGR01417">
    <property type="entry name" value="PTS_I_fam"/>
    <property type="match status" value="1"/>
</dbReference>
<evidence type="ECO:0000256" key="5">
    <source>
        <dbReference type="ARBA" id="ARBA00012232"/>
    </source>
</evidence>
<evidence type="ECO:0000256" key="2">
    <source>
        <dbReference type="ARBA" id="ARBA00001946"/>
    </source>
</evidence>
<dbReference type="InterPro" id="IPR008731">
    <property type="entry name" value="PTS_EIN"/>
</dbReference>
<feature type="domain" description="GAF" evidence="15">
    <location>
        <begin position="25"/>
        <end position="172"/>
    </location>
</feature>
<dbReference type="PANTHER" id="PTHR46244:SF6">
    <property type="entry name" value="PHOSPHOENOLPYRUVATE-PROTEIN PHOSPHOTRANSFERASE"/>
    <property type="match status" value="1"/>
</dbReference>
<dbReference type="InterPro" id="IPR006318">
    <property type="entry name" value="PTS_EI-like"/>
</dbReference>
<sequence length="776" mass="87675">MTDRDHLDLVYDISEFANLFESSQGLDEFLDNVVDMISRHMKAEVCSIYLLEDSGSEIVMRANRGLKPDAIGRVRLRVGEGITGVALRELRPINVGHASHHPDYRFVPGIDEESYEAFLALPIARGLERIGVLVLQDRQPDRFGPEDIKTLRTISSQLARTIEGADLLLSIHQAEARDEKPRAELEPLKFLRGTPASGGIVLGKAALLDAPDIEAFLEQAPERKEPFTVEDFNRALRETEQQLEELQSQVEEQLDDVAGLIFNAHLLILKDEEFSGSIRRMIEGGMTPRQAVVEVVNRYVQFFTKSRNARLREKIHDIKDLGHRLLHNLFGVNDDHSDYSGHIIIASEVLPSELLSLSAQNAAGLLMMRGGVSAHVNILARSIQMPMVVLDEPRSLPVEEGTELLLDAYQGTVFVEPDDDVRDRYRELTRREHSVRTSPWAKQEETYTGDAVRVTVQANINLLSDLRRASGYHAEGVGLYRSEFPFLIRDDFPMEDEQLRIYRQLCDSMGTHEITIRTLDIGGDKMLSYYAPNEESNPFLGLRAIRFSLRNRDIFREQLRAILRAAEDRRVRIMFPMISSVDDYVEAADIVRECERELRSEGVATPASVELGPMVELPSAVEVVHELAEHADFMSIGTNDLIQYMLAVDRTNEQVANFYVPHHPAVLRAVKKIAEAAERNGTDCSVCGEAALDPGMLPFFLGVGLRKFSVDVHRIPEFRAMLAALDIEQCREAAERMLSVAMICELDEYIERMKRELYGESYSKFIEEYRRQGAAG</sequence>
<evidence type="ECO:0000313" key="17">
    <source>
        <dbReference type="Proteomes" id="UP000035268"/>
    </source>
</evidence>
<dbReference type="InterPro" id="IPR036637">
    <property type="entry name" value="Phosphohistidine_dom_sf"/>
</dbReference>
<dbReference type="Proteomes" id="UP000035268">
    <property type="component" value="Chromosome"/>
</dbReference>
<reference evidence="17" key="1">
    <citation type="submission" date="2015-02" db="EMBL/GenBank/DDBJ databases">
        <title>Description and complete genome sequence of the first cultured representative of the subdivision 5 of the Verrucomicrobia phylum.</title>
        <authorList>
            <person name="Spring S."/>
            <person name="Bunk B."/>
            <person name="Sproer C."/>
            <person name="Klenk H.-P."/>
        </authorList>
    </citation>
    <scope>NUCLEOTIDE SEQUENCE [LARGE SCALE GENOMIC DNA]</scope>
    <source>
        <strain evidence="17">L21-Fru-AB</strain>
    </source>
</reference>
<dbReference type="Gene3D" id="3.20.20.60">
    <property type="entry name" value="Phosphoenolpyruvate-binding domains"/>
    <property type="match status" value="1"/>
</dbReference>
<comment type="similarity">
    <text evidence="4">Belongs to the PEP-utilizing enzyme family.</text>
</comment>
<keyword evidence="10" id="KW-0598">Phosphotransferase system</keyword>
<dbReference type="PANTHER" id="PTHR46244">
    <property type="entry name" value="PHOSPHOENOLPYRUVATE-PROTEIN PHOSPHOTRANSFERASE"/>
    <property type="match status" value="1"/>
</dbReference>
<dbReference type="Pfam" id="PF02896">
    <property type="entry name" value="PEP-utilizers_C"/>
    <property type="match status" value="1"/>
</dbReference>
<feature type="coiled-coil region" evidence="14">
    <location>
        <begin position="229"/>
        <end position="256"/>
    </location>
</feature>
<dbReference type="InterPro" id="IPR050499">
    <property type="entry name" value="PEP-utilizing_PTS_enzyme"/>
</dbReference>
<dbReference type="STRING" id="1307763.L21SP4_01117"/>
<dbReference type="Pfam" id="PF13185">
    <property type="entry name" value="GAF_2"/>
    <property type="match status" value="1"/>
</dbReference>
<dbReference type="PATRIC" id="fig|1609981.3.peg.1166"/>
<name>A0A0G3EJR7_9BACT</name>
<dbReference type="InterPro" id="IPR003018">
    <property type="entry name" value="GAF"/>
</dbReference>
<dbReference type="OrthoDB" id="9765468at2"/>
<dbReference type="SUPFAM" id="SSF51621">
    <property type="entry name" value="Phosphoenolpyruvate/pyruvate domain"/>
    <property type="match status" value="1"/>
</dbReference>